<keyword evidence="2" id="KW-1133">Transmembrane helix</keyword>
<accession>A0A9W6TED1</accession>
<feature type="transmembrane region" description="Helical" evidence="2">
    <location>
        <begin position="223"/>
        <end position="248"/>
    </location>
</feature>
<dbReference type="AlphaFoldDB" id="A0A9W6TED1"/>
<evidence type="ECO:0000313" key="4">
    <source>
        <dbReference type="Proteomes" id="UP001165083"/>
    </source>
</evidence>
<evidence type="ECO:0000256" key="2">
    <source>
        <dbReference type="SAM" id="Phobius"/>
    </source>
</evidence>
<feature type="transmembrane region" description="Helical" evidence="2">
    <location>
        <begin position="82"/>
        <end position="101"/>
    </location>
</feature>
<dbReference type="PANTHER" id="PTHR11206">
    <property type="entry name" value="MULTIDRUG RESISTANCE PROTEIN"/>
    <property type="match status" value="1"/>
</dbReference>
<dbReference type="GO" id="GO:0015297">
    <property type="term" value="F:antiporter activity"/>
    <property type="evidence" value="ECO:0007669"/>
    <property type="project" value="InterPro"/>
</dbReference>
<organism evidence="3 4">
    <name type="scientific">Phytophthora lilii</name>
    <dbReference type="NCBI Taxonomy" id="2077276"/>
    <lineage>
        <taxon>Eukaryota</taxon>
        <taxon>Sar</taxon>
        <taxon>Stramenopiles</taxon>
        <taxon>Oomycota</taxon>
        <taxon>Peronosporomycetes</taxon>
        <taxon>Peronosporales</taxon>
        <taxon>Peronosporaceae</taxon>
        <taxon>Phytophthora</taxon>
    </lineage>
</organism>
<dbReference type="Proteomes" id="UP001165083">
    <property type="component" value="Unassembled WGS sequence"/>
</dbReference>
<sequence length="527" mass="57420">MATRILKRREHMATLCRQQVAAQPPTSPPPLPTMQMTGREEARALLALALPSALSTYCYFAVSITELSVMGHLGVDELAAVAYAQLCLDLSTLVFMQGFNGGMNSLCSQAFGAKNYHLVGEYTLLTCLLVTVACAPMALLWWNLDTLLLTAGVAENVASLAGQYGRLSLLWLWPRSMFQVLASFYQAQNIVLPTAVFDVLMVFFNCFFAIGLTYGHFGFPELGFIGCPLGTVVAVSLRLASYVAYMNIYCNYHRQCSWRWDSLFLDKQIVWNLISVGMPLAAGELLENAQLTVMTLFAAKIGEIQLGTHNAMMELFYFATSPVYAVINASVTRIGNHLGAGQPSQAILAAQICGICIATLTVVNSVVIVSSREHLGRIFSDSPVIITTFSQVCALAALAYFILSFFCYALVSVYFAGLVKPLSNQKLLVQAILQAQARPMPLAAGMVAGAWLVGIPSAYFLGVHAMPPGLLGLWEGMICGYTVTSLFSFIPAFVWPNWKQEADKAVARSHVKVHELASPRESDRLLA</sequence>
<dbReference type="OrthoDB" id="2126698at2759"/>
<evidence type="ECO:0000313" key="3">
    <source>
        <dbReference type="EMBL" id="GMF11519.1"/>
    </source>
</evidence>
<feature type="transmembrane region" description="Helical" evidence="2">
    <location>
        <begin position="196"/>
        <end position="217"/>
    </location>
</feature>
<evidence type="ECO:0000256" key="1">
    <source>
        <dbReference type="ARBA" id="ARBA00010199"/>
    </source>
</evidence>
<feature type="transmembrane region" description="Helical" evidence="2">
    <location>
        <begin position="473"/>
        <end position="495"/>
    </location>
</feature>
<keyword evidence="2" id="KW-0472">Membrane</keyword>
<feature type="transmembrane region" description="Helical" evidence="2">
    <location>
        <begin position="315"/>
        <end position="334"/>
    </location>
</feature>
<proteinExistence type="inferred from homology"/>
<feature type="transmembrane region" description="Helical" evidence="2">
    <location>
        <begin position="440"/>
        <end position="461"/>
    </location>
</feature>
<keyword evidence="4" id="KW-1185">Reference proteome</keyword>
<protein>
    <submittedName>
        <fullName evidence="3">Unnamed protein product</fullName>
    </submittedName>
</protein>
<reference evidence="3" key="1">
    <citation type="submission" date="2023-04" db="EMBL/GenBank/DDBJ databases">
        <title>Phytophthora lilii NBRC 32176.</title>
        <authorList>
            <person name="Ichikawa N."/>
            <person name="Sato H."/>
            <person name="Tonouchi N."/>
        </authorList>
    </citation>
    <scope>NUCLEOTIDE SEQUENCE</scope>
    <source>
        <strain evidence="3">NBRC 32176</strain>
    </source>
</reference>
<dbReference type="EMBL" id="BSXW01000077">
    <property type="protein sequence ID" value="GMF11519.1"/>
    <property type="molecule type" value="Genomic_DNA"/>
</dbReference>
<comment type="similarity">
    <text evidence="1">Belongs to the multi antimicrobial extrusion (MATE) (TC 2.A.66.1) family.</text>
</comment>
<dbReference type="GO" id="GO:0042910">
    <property type="term" value="F:xenobiotic transmembrane transporter activity"/>
    <property type="evidence" value="ECO:0007669"/>
    <property type="project" value="InterPro"/>
</dbReference>
<dbReference type="GO" id="GO:0016020">
    <property type="term" value="C:membrane"/>
    <property type="evidence" value="ECO:0007669"/>
    <property type="project" value="InterPro"/>
</dbReference>
<dbReference type="Pfam" id="PF01554">
    <property type="entry name" value="MatE"/>
    <property type="match status" value="2"/>
</dbReference>
<keyword evidence="2" id="KW-0812">Transmembrane</keyword>
<gene>
    <name evidence="3" type="ORF">Plil01_000221400</name>
</gene>
<comment type="caution">
    <text evidence="3">The sequence shown here is derived from an EMBL/GenBank/DDBJ whole genome shotgun (WGS) entry which is preliminary data.</text>
</comment>
<feature type="transmembrane region" description="Helical" evidence="2">
    <location>
        <begin position="346"/>
        <end position="369"/>
    </location>
</feature>
<feature type="transmembrane region" description="Helical" evidence="2">
    <location>
        <begin position="44"/>
        <end position="62"/>
    </location>
</feature>
<name>A0A9W6TED1_9STRA</name>
<dbReference type="InterPro" id="IPR002528">
    <property type="entry name" value="MATE_fam"/>
</dbReference>
<feature type="transmembrane region" description="Helical" evidence="2">
    <location>
        <begin position="122"/>
        <end position="144"/>
    </location>
</feature>
<feature type="transmembrane region" description="Helical" evidence="2">
    <location>
        <begin position="389"/>
        <end position="419"/>
    </location>
</feature>